<evidence type="ECO:0000256" key="4">
    <source>
        <dbReference type="ARBA" id="ARBA00006462"/>
    </source>
</evidence>
<dbReference type="InterPro" id="IPR003378">
    <property type="entry name" value="Fringe-like_glycosylTrfase"/>
</dbReference>
<keyword evidence="23" id="KW-0732">Signal</keyword>
<evidence type="ECO:0000256" key="19">
    <source>
        <dbReference type="ARBA" id="ARBA00041226"/>
    </source>
</evidence>
<evidence type="ECO:0000256" key="18">
    <source>
        <dbReference type="ARBA" id="ARBA00040898"/>
    </source>
</evidence>
<dbReference type="EMBL" id="CP012526">
    <property type="protein sequence ID" value="ALC46076.1"/>
    <property type="molecule type" value="Genomic_DNA"/>
</dbReference>
<keyword evidence="17" id="KW-0464">Manganese</keyword>
<evidence type="ECO:0000256" key="12">
    <source>
        <dbReference type="ARBA" id="ARBA00022968"/>
    </source>
</evidence>
<organism evidence="25 26">
    <name type="scientific">Drosophila busckii</name>
    <name type="common">Fruit fly</name>
    <dbReference type="NCBI Taxonomy" id="30019"/>
    <lineage>
        <taxon>Eukaryota</taxon>
        <taxon>Metazoa</taxon>
        <taxon>Ecdysozoa</taxon>
        <taxon>Arthropoda</taxon>
        <taxon>Hexapoda</taxon>
        <taxon>Insecta</taxon>
        <taxon>Pterygota</taxon>
        <taxon>Neoptera</taxon>
        <taxon>Endopterygota</taxon>
        <taxon>Diptera</taxon>
        <taxon>Brachycera</taxon>
        <taxon>Muscomorpha</taxon>
        <taxon>Ephydroidea</taxon>
        <taxon>Drosophilidae</taxon>
        <taxon>Drosophila</taxon>
    </lineage>
</organism>
<evidence type="ECO:0000256" key="17">
    <source>
        <dbReference type="ARBA" id="ARBA00023211"/>
    </source>
</evidence>
<comment type="pathway">
    <text evidence="3">Protein modification; protein glycosylation.</text>
</comment>
<evidence type="ECO:0000256" key="6">
    <source>
        <dbReference type="ARBA" id="ARBA00012557"/>
    </source>
</evidence>
<dbReference type="GO" id="GO:0000166">
    <property type="term" value="F:nucleotide binding"/>
    <property type="evidence" value="ECO:0007669"/>
    <property type="project" value="UniProtKB-KW"/>
</dbReference>
<dbReference type="STRING" id="30019.A0A0M4EN72"/>
<sequence length="330" mass="37841">MRLVFALIVGVAAGYCLAQRSWFTVPQSVCYNCTENAQNQSNVSITSDNQTTLADQLAKEVRVLCWIMTSPKNHDTKALAVKRTWGKRCNKLLFMSSVDNEYEDTITLQTEGGRDNLWGRTKAAFKYVYEHHFDEADWFLKADDDTYTIIENLRYMLYSHDAATPIYFGHKFKPLVQQGYMSGGAGYVLSREAVRRFVVEALPNPKLCKQHNGGVEDAALGKCLQNVKVVAGDSRDGKGRGRFFPFIPQDHVYPYHDNTWYWEYQYYKSKDGPNLMSDYPISFHYIPPRKMYTLEYLIYKLKIFGIKSPVETLQKALPITNESTSNTSEA</sequence>
<evidence type="ECO:0000256" key="9">
    <source>
        <dbReference type="ARBA" id="ARBA00022692"/>
    </source>
</evidence>
<dbReference type="FunFam" id="3.90.550.50:FF:000017">
    <property type="entry name" value="Glycoprotein-N-acetylgalactosamine 3-beta-galactosyltransferase 1"/>
    <property type="match status" value="1"/>
</dbReference>
<evidence type="ECO:0000256" key="1">
    <source>
        <dbReference type="ARBA" id="ARBA00001936"/>
    </source>
</evidence>
<evidence type="ECO:0000256" key="10">
    <source>
        <dbReference type="ARBA" id="ARBA00022723"/>
    </source>
</evidence>
<protein>
    <recommendedName>
        <fullName evidence="18">Glycoprotein-N-acetylgalactosamine 3-beta-galactosyltransferase 1</fullName>
        <ecNumber evidence="6">2.4.1.122</ecNumber>
    </recommendedName>
    <alternativeName>
        <fullName evidence="20">Core 1 O-glycan T-synthase</fullName>
    </alternativeName>
    <alternativeName>
        <fullName evidence="21">Core 1 UDP-galactose:N-acetylgalactosamine-alpha-R beta 1,3-galactosyltransferase 1</fullName>
    </alternativeName>
    <alternativeName>
        <fullName evidence="19">Core 1 beta1,3-galactosyltransferase 1</fullName>
    </alternativeName>
</protein>
<accession>A0A0M4EN72</accession>
<evidence type="ECO:0000256" key="7">
    <source>
        <dbReference type="ARBA" id="ARBA00022676"/>
    </source>
</evidence>
<dbReference type="InterPro" id="IPR026050">
    <property type="entry name" value="C1GALT1/C1GALT1_chp1"/>
</dbReference>
<keyword evidence="12" id="KW-0735">Signal-anchor</keyword>
<dbReference type="OMA" id="SEGPKCC"/>
<feature type="domain" description="Fringe-like glycosyltransferase" evidence="24">
    <location>
        <begin position="65"/>
        <end position="227"/>
    </location>
</feature>
<evidence type="ECO:0000313" key="26">
    <source>
        <dbReference type="Proteomes" id="UP000494163"/>
    </source>
</evidence>
<name>A0A0M4EN72_DROBS</name>
<evidence type="ECO:0000256" key="2">
    <source>
        <dbReference type="ARBA" id="ARBA00004606"/>
    </source>
</evidence>
<keyword evidence="8" id="KW-0808">Transferase</keyword>
<dbReference type="AlphaFoldDB" id="A0A0M4EN72"/>
<evidence type="ECO:0000256" key="22">
    <source>
        <dbReference type="ARBA" id="ARBA00059245"/>
    </source>
</evidence>
<gene>
    <name evidence="25" type="ORF">Dbus_chr3Rg826</name>
</gene>
<dbReference type="EC" id="2.4.1.122" evidence="6"/>
<comment type="similarity">
    <text evidence="4">Belongs to the glycosyltransferase 31 family. Beta3-Gal-T subfamily.</text>
</comment>
<comment type="subcellular location">
    <subcellularLocation>
        <location evidence="2">Membrane</location>
        <topology evidence="2">Single-pass type II membrane protein</topology>
    </subcellularLocation>
</comment>
<comment type="subunit">
    <text evidence="5">Homodimer; disulfide-linked.</text>
</comment>
<evidence type="ECO:0000256" key="14">
    <source>
        <dbReference type="ARBA" id="ARBA00023136"/>
    </source>
</evidence>
<dbReference type="OrthoDB" id="414175at2759"/>
<keyword evidence="16" id="KW-0325">Glycoprotein</keyword>
<dbReference type="SMR" id="A0A0M4EN72"/>
<dbReference type="GO" id="GO:0016263">
    <property type="term" value="F:glycoprotein-N-acetylgalactosamine 3-beta-galactosyltransferase activity"/>
    <property type="evidence" value="ECO:0007669"/>
    <property type="project" value="UniProtKB-EC"/>
</dbReference>
<keyword evidence="26" id="KW-1185">Reference proteome</keyword>
<evidence type="ECO:0000256" key="16">
    <source>
        <dbReference type="ARBA" id="ARBA00023180"/>
    </source>
</evidence>
<dbReference type="UniPathway" id="UPA00378"/>
<dbReference type="PANTHER" id="PTHR23033:SF14">
    <property type="entry name" value="GLYCOPROTEIN-N-ACETYLGALACTOSAMINE 3-BETA-GALACTOSYLTRANSFERASE 1-RELATED"/>
    <property type="match status" value="1"/>
</dbReference>
<keyword evidence="14" id="KW-0472">Membrane</keyword>
<dbReference type="Gene3D" id="3.90.550.50">
    <property type="match status" value="1"/>
</dbReference>
<keyword evidence="9" id="KW-0812">Transmembrane</keyword>
<evidence type="ECO:0000256" key="5">
    <source>
        <dbReference type="ARBA" id="ARBA00011748"/>
    </source>
</evidence>
<feature type="signal peptide" evidence="23">
    <location>
        <begin position="1"/>
        <end position="18"/>
    </location>
</feature>
<evidence type="ECO:0000256" key="13">
    <source>
        <dbReference type="ARBA" id="ARBA00022989"/>
    </source>
</evidence>
<evidence type="ECO:0000256" key="23">
    <source>
        <dbReference type="SAM" id="SignalP"/>
    </source>
</evidence>
<keyword evidence="10" id="KW-0479">Metal-binding</keyword>
<keyword evidence="13" id="KW-1133">Transmembrane helix</keyword>
<proteinExistence type="inferred from homology"/>
<dbReference type="GO" id="GO:0016020">
    <property type="term" value="C:membrane"/>
    <property type="evidence" value="ECO:0007669"/>
    <property type="project" value="UniProtKB-SubCell"/>
</dbReference>
<keyword evidence="7" id="KW-0328">Glycosyltransferase</keyword>
<dbReference type="Pfam" id="PF02434">
    <property type="entry name" value="Fringe"/>
    <property type="match status" value="1"/>
</dbReference>
<comment type="cofactor">
    <cofactor evidence="1">
        <name>Mn(2+)</name>
        <dbReference type="ChEBI" id="CHEBI:29035"/>
    </cofactor>
</comment>
<dbReference type="GO" id="GO:0030145">
    <property type="term" value="F:manganese ion binding"/>
    <property type="evidence" value="ECO:0007669"/>
    <property type="project" value="UniProtKB-ARBA"/>
</dbReference>
<keyword evidence="11" id="KW-0547">Nucleotide-binding</keyword>
<comment type="function">
    <text evidence="22">Glycosyltransferase that generates the core 1 O-glycan Gal-beta1-3GalNAc-alpha1-Ser/Thr (T antigen), which is a precursor for many extended O-glycans in glycoproteins.</text>
</comment>
<dbReference type="Proteomes" id="UP000494163">
    <property type="component" value="Chromosome 3R"/>
</dbReference>
<dbReference type="PANTHER" id="PTHR23033">
    <property type="entry name" value="BETA1,3-GALACTOSYLTRANSFERASE"/>
    <property type="match status" value="1"/>
</dbReference>
<evidence type="ECO:0000256" key="3">
    <source>
        <dbReference type="ARBA" id="ARBA00004922"/>
    </source>
</evidence>
<feature type="chain" id="PRO_5005793503" description="Glycoprotein-N-acetylgalactosamine 3-beta-galactosyltransferase 1" evidence="23">
    <location>
        <begin position="19"/>
        <end position="330"/>
    </location>
</feature>
<evidence type="ECO:0000256" key="11">
    <source>
        <dbReference type="ARBA" id="ARBA00022741"/>
    </source>
</evidence>
<evidence type="ECO:0000256" key="8">
    <source>
        <dbReference type="ARBA" id="ARBA00022679"/>
    </source>
</evidence>
<evidence type="ECO:0000313" key="25">
    <source>
        <dbReference type="EMBL" id="ALC46076.1"/>
    </source>
</evidence>
<evidence type="ECO:0000259" key="24">
    <source>
        <dbReference type="Pfam" id="PF02434"/>
    </source>
</evidence>
<evidence type="ECO:0000256" key="20">
    <source>
        <dbReference type="ARBA" id="ARBA00042009"/>
    </source>
</evidence>
<reference evidence="25 26" key="1">
    <citation type="submission" date="2015-08" db="EMBL/GenBank/DDBJ databases">
        <title>Ancestral chromatin configuration constrains chromatin evolution on differentiating sex chromosomes in Drosophila.</title>
        <authorList>
            <person name="Zhou Q."/>
            <person name="Bachtrog D."/>
        </authorList>
    </citation>
    <scope>NUCLEOTIDE SEQUENCE [LARGE SCALE GENOMIC DNA]</scope>
    <source>
        <tissue evidence="25">Whole larvae</tissue>
    </source>
</reference>
<keyword evidence="15" id="KW-1015">Disulfide bond</keyword>
<evidence type="ECO:0000256" key="15">
    <source>
        <dbReference type="ARBA" id="ARBA00023157"/>
    </source>
</evidence>
<evidence type="ECO:0000256" key="21">
    <source>
        <dbReference type="ARBA" id="ARBA00043065"/>
    </source>
</evidence>